<dbReference type="RefSeq" id="WP_223675468.1">
    <property type="nucleotide sequence ID" value="NZ_JAINZW010000002.1"/>
</dbReference>
<protein>
    <recommendedName>
        <fullName evidence="4">Lipoprotein SmpA/OmlA domain-containing protein</fullName>
    </recommendedName>
</protein>
<evidence type="ECO:0000313" key="2">
    <source>
        <dbReference type="EMBL" id="MBZ4039169.1"/>
    </source>
</evidence>
<sequence length="109" mass="12070">MNHRITALLCAALLALPLSASAETLLIERVQDENAVALPTRGLSMAEVEARHGAPADRMDPRGGQKSQWPTIHRWVYPQFTVYFEQNRVIDAVLNKADPTEVGPKPAIR</sequence>
<accession>A0ABS7T5L4</accession>
<reference evidence="2 3" key="1">
    <citation type="submission" date="2021-09" db="EMBL/GenBank/DDBJ databases">
        <title>Lysobacter sp. 13A isolated from the river sediment.</title>
        <authorList>
            <person name="Liu H."/>
            <person name="Li S."/>
            <person name="Mao S."/>
        </authorList>
    </citation>
    <scope>NUCLEOTIDE SEQUENCE [LARGE SCALE GENOMIC DNA]</scope>
    <source>
        <strain evidence="2 3">13A</strain>
    </source>
</reference>
<dbReference type="Proteomes" id="UP001430954">
    <property type="component" value="Unassembled WGS sequence"/>
</dbReference>
<evidence type="ECO:0000256" key="1">
    <source>
        <dbReference type="SAM" id="SignalP"/>
    </source>
</evidence>
<organism evidence="2 3">
    <name type="scientific">Novilysobacter selenitireducens</name>
    <dbReference type="NCBI Taxonomy" id="2872639"/>
    <lineage>
        <taxon>Bacteria</taxon>
        <taxon>Pseudomonadati</taxon>
        <taxon>Pseudomonadota</taxon>
        <taxon>Gammaproteobacteria</taxon>
        <taxon>Lysobacterales</taxon>
        <taxon>Lysobacteraceae</taxon>
        <taxon>Novilysobacter</taxon>
    </lineage>
</organism>
<feature type="signal peptide" evidence="1">
    <location>
        <begin position="1"/>
        <end position="22"/>
    </location>
</feature>
<evidence type="ECO:0008006" key="4">
    <source>
        <dbReference type="Google" id="ProtNLM"/>
    </source>
</evidence>
<name>A0ABS7T5L4_9GAMM</name>
<comment type="caution">
    <text evidence="2">The sequence shown here is derived from an EMBL/GenBank/DDBJ whole genome shotgun (WGS) entry which is preliminary data.</text>
</comment>
<feature type="chain" id="PRO_5046667820" description="Lipoprotein SmpA/OmlA domain-containing protein" evidence="1">
    <location>
        <begin position="23"/>
        <end position="109"/>
    </location>
</feature>
<evidence type="ECO:0000313" key="3">
    <source>
        <dbReference type="Proteomes" id="UP001430954"/>
    </source>
</evidence>
<keyword evidence="3" id="KW-1185">Reference proteome</keyword>
<gene>
    <name evidence="2" type="ORF">K6753_06440</name>
</gene>
<dbReference type="EMBL" id="JAINZW010000002">
    <property type="protein sequence ID" value="MBZ4039169.1"/>
    <property type="molecule type" value="Genomic_DNA"/>
</dbReference>
<keyword evidence="1" id="KW-0732">Signal</keyword>
<proteinExistence type="predicted"/>